<dbReference type="EMBL" id="OW152817">
    <property type="protein sequence ID" value="CAH2069165.1"/>
    <property type="molecule type" value="Genomic_DNA"/>
</dbReference>
<sequence>METSRTAAEWRNAHTAIHTLSVKEGMLLSAHWMHLSADGFGWQTRLLQVATACDTCCATVQFRKLNAASVRVTSAAVGGRRRNEGRGANAHRPRLRSQCADDTNVV</sequence>
<name>A0ABN8IYB9_9NEOP</name>
<dbReference type="Proteomes" id="UP000837857">
    <property type="component" value="Chromosome 5"/>
</dbReference>
<feature type="non-terminal residue" evidence="2">
    <location>
        <position position="106"/>
    </location>
</feature>
<evidence type="ECO:0000256" key="1">
    <source>
        <dbReference type="SAM" id="MobiDB-lite"/>
    </source>
</evidence>
<accession>A0ABN8IYB9</accession>
<evidence type="ECO:0000313" key="3">
    <source>
        <dbReference type="Proteomes" id="UP000837857"/>
    </source>
</evidence>
<proteinExistence type="predicted"/>
<organism evidence="2 3">
    <name type="scientific">Iphiclides podalirius</name>
    <name type="common">scarce swallowtail</name>
    <dbReference type="NCBI Taxonomy" id="110791"/>
    <lineage>
        <taxon>Eukaryota</taxon>
        <taxon>Metazoa</taxon>
        <taxon>Ecdysozoa</taxon>
        <taxon>Arthropoda</taxon>
        <taxon>Hexapoda</taxon>
        <taxon>Insecta</taxon>
        <taxon>Pterygota</taxon>
        <taxon>Neoptera</taxon>
        <taxon>Endopterygota</taxon>
        <taxon>Lepidoptera</taxon>
        <taxon>Glossata</taxon>
        <taxon>Ditrysia</taxon>
        <taxon>Papilionoidea</taxon>
        <taxon>Papilionidae</taxon>
        <taxon>Papilioninae</taxon>
        <taxon>Iphiclides</taxon>
    </lineage>
</organism>
<evidence type="ECO:0000313" key="2">
    <source>
        <dbReference type="EMBL" id="CAH2069165.1"/>
    </source>
</evidence>
<feature type="region of interest" description="Disordered" evidence="1">
    <location>
        <begin position="78"/>
        <end position="106"/>
    </location>
</feature>
<protein>
    <submittedName>
        <fullName evidence="2">Uncharacterized protein</fullName>
    </submittedName>
</protein>
<gene>
    <name evidence="2" type="ORF">IPOD504_LOCUS14768</name>
</gene>
<reference evidence="2" key="1">
    <citation type="submission" date="2022-03" db="EMBL/GenBank/DDBJ databases">
        <authorList>
            <person name="Martin H S."/>
        </authorList>
    </citation>
    <scope>NUCLEOTIDE SEQUENCE</scope>
</reference>
<keyword evidence="3" id="KW-1185">Reference proteome</keyword>